<comment type="subcellular location">
    <subcellularLocation>
        <location evidence="1">Cell envelope</location>
    </subcellularLocation>
</comment>
<dbReference type="NCBIfam" id="TIGR01730">
    <property type="entry name" value="RND_mfp"/>
    <property type="match status" value="1"/>
</dbReference>
<dbReference type="Pfam" id="PF25876">
    <property type="entry name" value="HH_MFP_RND"/>
    <property type="match status" value="1"/>
</dbReference>
<dbReference type="InterPro" id="IPR058627">
    <property type="entry name" value="MdtA-like_C"/>
</dbReference>
<dbReference type="PANTHER" id="PTHR30158:SF3">
    <property type="entry name" value="MULTIDRUG EFFLUX PUMP SUBUNIT ACRA-RELATED"/>
    <property type="match status" value="1"/>
</dbReference>
<evidence type="ECO:0000259" key="5">
    <source>
        <dbReference type="Pfam" id="PF25917"/>
    </source>
</evidence>
<feature type="compositionally biased region" description="Low complexity" evidence="3">
    <location>
        <begin position="408"/>
        <end position="420"/>
    </location>
</feature>
<dbReference type="SUPFAM" id="SSF111369">
    <property type="entry name" value="HlyD-like secretion proteins"/>
    <property type="match status" value="1"/>
</dbReference>
<dbReference type="InterPro" id="IPR058624">
    <property type="entry name" value="MdtA-like_HH"/>
</dbReference>
<dbReference type="Gene3D" id="2.40.420.20">
    <property type="match status" value="1"/>
</dbReference>
<dbReference type="Gene3D" id="2.40.50.100">
    <property type="match status" value="1"/>
</dbReference>
<comment type="caution">
    <text evidence="8">The sequence shown here is derived from an EMBL/GenBank/DDBJ whole genome shotgun (WGS) entry which is preliminary data.</text>
</comment>
<dbReference type="PANTHER" id="PTHR30158">
    <property type="entry name" value="ACRA/E-RELATED COMPONENT OF DRUG EFFLUX TRANSPORTER"/>
    <property type="match status" value="1"/>
</dbReference>
<dbReference type="Gene3D" id="2.40.30.170">
    <property type="match status" value="1"/>
</dbReference>
<dbReference type="Pfam" id="PF25944">
    <property type="entry name" value="Beta-barrel_RND"/>
    <property type="match status" value="1"/>
</dbReference>
<protein>
    <submittedName>
        <fullName evidence="8">Efflux RND transporter periplasmic adaptor subunit</fullName>
    </submittedName>
</protein>
<gene>
    <name evidence="8" type="ORF">ACFOPI_07765</name>
</gene>
<evidence type="ECO:0000259" key="4">
    <source>
        <dbReference type="Pfam" id="PF25876"/>
    </source>
</evidence>
<evidence type="ECO:0000259" key="7">
    <source>
        <dbReference type="Pfam" id="PF25967"/>
    </source>
</evidence>
<dbReference type="Proteomes" id="UP001595729">
    <property type="component" value="Unassembled WGS sequence"/>
</dbReference>
<evidence type="ECO:0000256" key="3">
    <source>
        <dbReference type="SAM" id="MobiDB-lite"/>
    </source>
</evidence>
<evidence type="ECO:0000259" key="6">
    <source>
        <dbReference type="Pfam" id="PF25944"/>
    </source>
</evidence>
<dbReference type="RefSeq" id="WP_382172674.1">
    <property type="nucleotide sequence ID" value="NZ_JBHRXX010000002.1"/>
</dbReference>
<evidence type="ECO:0000313" key="9">
    <source>
        <dbReference type="Proteomes" id="UP001595729"/>
    </source>
</evidence>
<accession>A0ABV7W119</accession>
<name>A0ABV7W119_9BURK</name>
<evidence type="ECO:0000256" key="1">
    <source>
        <dbReference type="ARBA" id="ARBA00004196"/>
    </source>
</evidence>
<feature type="domain" description="Multidrug resistance protein MdtA-like barrel-sandwich hybrid" evidence="5">
    <location>
        <begin position="84"/>
        <end position="227"/>
    </location>
</feature>
<organism evidence="8 9">
    <name type="scientific">Hydrogenophaga luteola</name>
    <dbReference type="NCBI Taxonomy" id="1591122"/>
    <lineage>
        <taxon>Bacteria</taxon>
        <taxon>Pseudomonadati</taxon>
        <taxon>Pseudomonadota</taxon>
        <taxon>Betaproteobacteria</taxon>
        <taxon>Burkholderiales</taxon>
        <taxon>Comamonadaceae</taxon>
        <taxon>Hydrogenophaga</taxon>
    </lineage>
</organism>
<feature type="domain" description="Multidrug resistance protein MdtA-like alpha-helical hairpin" evidence="4">
    <location>
        <begin position="124"/>
        <end position="194"/>
    </location>
</feature>
<proteinExistence type="inferred from homology"/>
<dbReference type="InterPro" id="IPR058626">
    <property type="entry name" value="MdtA-like_b-barrel"/>
</dbReference>
<sequence>MLASSPASPTPPAARTFSGARLRQTFLLLPLVAALAACGNAEAPPAGGGAPGGGMPAPEVGVVTVQPGDVGLQTELPGRLEASRVAQVRARAAGILQQRLFKEGSDVKAGQALFRIDAAPYQATLQSAQASLARAQANLASTTAVAERYKPLVAENAISQQEYTNAVAAQKAAEADVAAAKAAVQTAGINLNYASVTAPISGRIGRALVTEGALVGQGEATALAVIQQVDPLYVNFTQSASEAMRLKRAMEAGQLKGAGEGAAAVRVVLDDGSEHAKPGKLLFSDLTVDATTGQVTLRAEVPNPGGMLLPGLYVRVRLEQAVASNAITLPQQAVTRTAQGDTVSVVGADGKIEKRPVKVGGQQGGRWVVLDGLKAGEQVMVDGFQKLQMMPPGTPVKAVPWAPPGSQPAAPAAPAAAAKPAAEEKPAAEPAK</sequence>
<evidence type="ECO:0000256" key="2">
    <source>
        <dbReference type="ARBA" id="ARBA00009477"/>
    </source>
</evidence>
<reference evidence="9" key="1">
    <citation type="journal article" date="2019" name="Int. J. Syst. Evol. Microbiol.">
        <title>The Global Catalogue of Microorganisms (GCM) 10K type strain sequencing project: providing services to taxonomists for standard genome sequencing and annotation.</title>
        <authorList>
            <consortium name="The Broad Institute Genomics Platform"/>
            <consortium name="The Broad Institute Genome Sequencing Center for Infectious Disease"/>
            <person name="Wu L."/>
            <person name="Ma J."/>
        </authorList>
    </citation>
    <scope>NUCLEOTIDE SEQUENCE [LARGE SCALE GENOMIC DNA]</scope>
    <source>
        <strain evidence="9">KCTC 42501</strain>
    </source>
</reference>
<feature type="compositionally biased region" description="Basic and acidic residues" evidence="3">
    <location>
        <begin position="421"/>
        <end position="432"/>
    </location>
</feature>
<comment type="similarity">
    <text evidence="2">Belongs to the membrane fusion protein (MFP) (TC 8.A.1) family.</text>
</comment>
<dbReference type="Gene3D" id="1.10.287.470">
    <property type="entry name" value="Helix hairpin bin"/>
    <property type="match status" value="1"/>
</dbReference>
<evidence type="ECO:0000313" key="8">
    <source>
        <dbReference type="EMBL" id="MFC3683486.1"/>
    </source>
</evidence>
<dbReference type="Pfam" id="PF25917">
    <property type="entry name" value="BSH_RND"/>
    <property type="match status" value="1"/>
</dbReference>
<keyword evidence="9" id="KW-1185">Reference proteome</keyword>
<dbReference type="InterPro" id="IPR058625">
    <property type="entry name" value="MdtA-like_BSH"/>
</dbReference>
<dbReference type="InterPro" id="IPR006143">
    <property type="entry name" value="RND_pump_MFP"/>
</dbReference>
<feature type="domain" description="Multidrug resistance protein MdtA-like C-terminal permuted SH3" evidence="7">
    <location>
        <begin position="325"/>
        <end position="386"/>
    </location>
</feature>
<feature type="domain" description="Multidrug resistance protein MdtA-like beta-barrel" evidence="6">
    <location>
        <begin position="231"/>
        <end position="320"/>
    </location>
</feature>
<dbReference type="Pfam" id="PF25967">
    <property type="entry name" value="RND-MFP_C"/>
    <property type="match status" value="1"/>
</dbReference>
<feature type="region of interest" description="Disordered" evidence="3">
    <location>
        <begin position="395"/>
        <end position="432"/>
    </location>
</feature>
<dbReference type="EMBL" id="JBHRXX010000002">
    <property type="protein sequence ID" value="MFC3683486.1"/>
    <property type="molecule type" value="Genomic_DNA"/>
</dbReference>